<feature type="non-terminal residue" evidence="1">
    <location>
        <position position="1"/>
    </location>
</feature>
<protein>
    <submittedName>
        <fullName evidence="1">Transposase</fullName>
    </submittedName>
</protein>
<sequence>IAWAEIKKEGNLESFGEIPTPYLWDGKKEKRDYYAWVYAHKIIKLALAKNKGIVIERVAIKDKGYRGDYKGRKSRRIKHS</sequence>
<reference evidence="2" key="1">
    <citation type="submission" date="2016-12" db="EMBL/GenBank/DDBJ databases">
        <title>Draft Genome Sequences od Carboxydothermus pertinax and islandicus, Hydrogenogenic Carboxydotrophic Bacteria.</title>
        <authorList>
            <person name="Fukuyama Y."/>
            <person name="Ohmae K."/>
            <person name="Yoneda Y."/>
            <person name="Yoshida T."/>
            <person name="Sako Y."/>
        </authorList>
    </citation>
    <scope>NUCLEOTIDE SEQUENCE [LARGE SCALE GENOMIC DNA]</scope>
    <source>
        <strain evidence="2">SET</strain>
    </source>
</reference>
<dbReference type="Proteomes" id="UP000187338">
    <property type="component" value="Unassembled WGS sequence"/>
</dbReference>
<evidence type="ECO:0000313" key="1">
    <source>
        <dbReference type="EMBL" id="GAV25832.1"/>
    </source>
</evidence>
<gene>
    <name evidence="1" type="ORF">ciss_17650</name>
</gene>
<name>A0A1L8D3T7_9THEO</name>
<organism evidence="1 2">
    <name type="scientific">Carboxydothermus islandicus</name>
    <dbReference type="NCBI Taxonomy" id="661089"/>
    <lineage>
        <taxon>Bacteria</taxon>
        <taxon>Bacillati</taxon>
        <taxon>Bacillota</taxon>
        <taxon>Clostridia</taxon>
        <taxon>Thermoanaerobacterales</taxon>
        <taxon>Thermoanaerobacteraceae</taxon>
        <taxon>Carboxydothermus</taxon>
    </lineage>
</organism>
<keyword evidence="2" id="KW-1185">Reference proteome</keyword>
<evidence type="ECO:0000313" key="2">
    <source>
        <dbReference type="Proteomes" id="UP000187338"/>
    </source>
</evidence>
<dbReference type="AlphaFoldDB" id="A0A1L8D3T7"/>
<comment type="caution">
    <text evidence="1">The sequence shown here is derived from an EMBL/GenBank/DDBJ whole genome shotgun (WGS) entry which is preliminary data.</text>
</comment>
<dbReference type="EMBL" id="BDJL01000088">
    <property type="protein sequence ID" value="GAV25832.1"/>
    <property type="molecule type" value="Genomic_DNA"/>
</dbReference>
<proteinExistence type="predicted"/>
<accession>A0A1L8D3T7</accession>
<feature type="non-terminal residue" evidence="1">
    <location>
        <position position="80"/>
    </location>
</feature>